<organism evidence="2 3">
    <name type="scientific">Cuscuta campestris</name>
    <dbReference type="NCBI Taxonomy" id="132261"/>
    <lineage>
        <taxon>Eukaryota</taxon>
        <taxon>Viridiplantae</taxon>
        <taxon>Streptophyta</taxon>
        <taxon>Embryophyta</taxon>
        <taxon>Tracheophyta</taxon>
        <taxon>Spermatophyta</taxon>
        <taxon>Magnoliopsida</taxon>
        <taxon>eudicotyledons</taxon>
        <taxon>Gunneridae</taxon>
        <taxon>Pentapetalae</taxon>
        <taxon>asterids</taxon>
        <taxon>lamiids</taxon>
        <taxon>Solanales</taxon>
        <taxon>Convolvulaceae</taxon>
        <taxon>Cuscuteae</taxon>
        <taxon>Cuscuta</taxon>
        <taxon>Cuscuta subgen. Grammica</taxon>
        <taxon>Cuscuta sect. Cleistogrammica</taxon>
    </lineage>
</organism>
<protein>
    <recommendedName>
        <fullName evidence="4">UBN2 domain-containing protein</fullName>
    </recommendedName>
</protein>
<dbReference type="AlphaFoldDB" id="A0A484LTZ3"/>
<evidence type="ECO:0000313" key="2">
    <source>
        <dbReference type="EMBL" id="VFQ79981.1"/>
    </source>
</evidence>
<dbReference type="Proteomes" id="UP000595140">
    <property type="component" value="Unassembled WGS sequence"/>
</dbReference>
<evidence type="ECO:0000313" key="3">
    <source>
        <dbReference type="Proteomes" id="UP000595140"/>
    </source>
</evidence>
<gene>
    <name evidence="2" type="ORF">CCAM_LOCUS21757</name>
</gene>
<accession>A0A484LTZ3</accession>
<sequence>MKIFIQCIDYKSWMMINNGLCLPTKKVGKKRVLKPEEEYTDDELKTVEQNAKALHLLYCTINVEVFQTFSGYVSAKKLWDDLQEKYEALEEAMEESQTCFMANEEKEWDVFTKVAILIPSLFNSLLISTAIFFAPNLKSIDCHIYLSAILSFQSPARSIEFIISI</sequence>
<feature type="coiled-coil region" evidence="1">
    <location>
        <begin position="72"/>
        <end position="99"/>
    </location>
</feature>
<keyword evidence="1" id="KW-0175">Coiled coil</keyword>
<evidence type="ECO:0008006" key="4">
    <source>
        <dbReference type="Google" id="ProtNLM"/>
    </source>
</evidence>
<reference evidence="2 3" key="1">
    <citation type="submission" date="2018-04" db="EMBL/GenBank/DDBJ databases">
        <authorList>
            <person name="Vogel A."/>
        </authorList>
    </citation>
    <scope>NUCLEOTIDE SEQUENCE [LARGE SCALE GENOMIC DNA]</scope>
</reference>
<name>A0A484LTZ3_9ASTE</name>
<proteinExistence type="predicted"/>
<evidence type="ECO:0000256" key="1">
    <source>
        <dbReference type="SAM" id="Coils"/>
    </source>
</evidence>
<dbReference type="EMBL" id="OOIL02002033">
    <property type="protein sequence ID" value="VFQ79981.1"/>
    <property type="molecule type" value="Genomic_DNA"/>
</dbReference>
<keyword evidence="3" id="KW-1185">Reference proteome</keyword>
<dbReference type="OrthoDB" id="1305626at2759"/>